<reference evidence="2 3" key="1">
    <citation type="submission" date="2015-09" db="EMBL/GenBank/DDBJ databases">
        <authorList>
            <consortium name="Swine Surveillance"/>
        </authorList>
    </citation>
    <scope>NUCLEOTIDE SEQUENCE [LARGE SCALE GENOMIC DNA]</scope>
    <source>
        <strain evidence="2 3">CECT 4357</strain>
    </source>
</reference>
<evidence type="ECO:0000256" key="1">
    <source>
        <dbReference type="ARBA" id="ARBA00038414"/>
    </source>
</evidence>
<dbReference type="AlphaFoldDB" id="A0A0P1FTT8"/>
<dbReference type="InterPro" id="IPR015942">
    <property type="entry name" value="Asp/Glu/hydantoin_racemase"/>
</dbReference>
<protein>
    <submittedName>
        <fullName evidence="2">Hydantoin racemase</fullName>
    </submittedName>
</protein>
<dbReference type="Pfam" id="PF01177">
    <property type="entry name" value="Asp_Glu_race"/>
    <property type="match status" value="1"/>
</dbReference>
<dbReference type="PANTHER" id="PTHR28047">
    <property type="entry name" value="PROTEIN DCG1"/>
    <property type="match status" value="1"/>
</dbReference>
<dbReference type="OrthoDB" id="9791723at2"/>
<name>A0A0P1FTT8_THAGE</name>
<organism evidence="2 3">
    <name type="scientific">Thalassovita gelatinovora</name>
    <name type="common">Thalassobius gelatinovorus</name>
    <dbReference type="NCBI Taxonomy" id="53501"/>
    <lineage>
        <taxon>Bacteria</taxon>
        <taxon>Pseudomonadati</taxon>
        <taxon>Pseudomonadota</taxon>
        <taxon>Alphaproteobacteria</taxon>
        <taxon>Rhodobacterales</taxon>
        <taxon>Roseobacteraceae</taxon>
        <taxon>Thalassovita</taxon>
    </lineage>
</organism>
<dbReference type="STRING" id="53501.SAMN04488043_107158"/>
<keyword evidence="3" id="KW-1185">Reference proteome</keyword>
<dbReference type="RefSeq" id="WP_074646979.1">
    <property type="nucleotide sequence ID" value="NZ_CP051181.1"/>
</dbReference>
<dbReference type="Proteomes" id="UP000051587">
    <property type="component" value="Unassembled WGS sequence"/>
</dbReference>
<dbReference type="Gene3D" id="3.40.50.12500">
    <property type="match status" value="1"/>
</dbReference>
<dbReference type="InterPro" id="IPR052186">
    <property type="entry name" value="Hydantoin_racemase-like"/>
</dbReference>
<sequence>MIMENKSSGSRRILVVNPNTNAEITAGISKIASRILDRDCQSLVINPATGPRAIECKKDREIAEPLVIDLVRQHSDYDAYVMACFDDIGVAGARNLVNAPVIDAVEASVSVARSYGSRYAILTTVQDMVPGILTCLERLGALEECTVKAAGVGVSSAAAADMGTLARLDATMAELCADTDVAAVILGSGGLAGQAKRLSEKYSIPVIDCIEAAIKLANTRSRKPYLEYESPE</sequence>
<comment type="similarity">
    <text evidence="1">Belongs to the HyuE racemase family.</text>
</comment>
<accession>A0A0P1FTT8</accession>
<dbReference type="PANTHER" id="PTHR28047:SF5">
    <property type="entry name" value="PROTEIN DCG1"/>
    <property type="match status" value="1"/>
</dbReference>
<proteinExistence type="inferred from homology"/>
<dbReference type="EMBL" id="CYSA01000007">
    <property type="protein sequence ID" value="CUH63408.1"/>
    <property type="molecule type" value="Genomic_DNA"/>
</dbReference>
<gene>
    <name evidence="2" type="ORF">TG4357_00655</name>
</gene>
<dbReference type="GO" id="GO:0047661">
    <property type="term" value="F:amino-acid racemase activity"/>
    <property type="evidence" value="ECO:0007669"/>
    <property type="project" value="InterPro"/>
</dbReference>
<evidence type="ECO:0000313" key="3">
    <source>
        <dbReference type="Proteomes" id="UP000051587"/>
    </source>
</evidence>
<dbReference type="InterPro" id="IPR053714">
    <property type="entry name" value="Iso_Racemase_Enz_sf"/>
</dbReference>
<evidence type="ECO:0000313" key="2">
    <source>
        <dbReference type="EMBL" id="CUH63408.1"/>
    </source>
</evidence>